<keyword evidence="7" id="KW-0472">Membrane</keyword>
<evidence type="ECO:0000256" key="7">
    <source>
        <dbReference type="ARBA" id="ARBA00023136"/>
    </source>
</evidence>
<dbReference type="GO" id="GO:0009279">
    <property type="term" value="C:cell outer membrane"/>
    <property type="evidence" value="ECO:0007669"/>
    <property type="project" value="UniProtKB-SubCell"/>
</dbReference>
<protein>
    <recommendedName>
        <fullName evidence="10">PapC N-terminal domain-containing protein</fullName>
    </recommendedName>
</protein>
<evidence type="ECO:0000256" key="2">
    <source>
        <dbReference type="ARBA" id="ARBA00008064"/>
    </source>
</evidence>
<dbReference type="PANTHER" id="PTHR30451:SF21">
    <property type="entry name" value="FIMBRIAL USHER DOMAIN-CONTAINING PROTEIN YDET-RELATED"/>
    <property type="match status" value="1"/>
</dbReference>
<dbReference type="Pfam" id="PF13954">
    <property type="entry name" value="PapC_N"/>
    <property type="match status" value="1"/>
</dbReference>
<evidence type="ECO:0000313" key="11">
    <source>
        <dbReference type="EMBL" id="EDH7765043.1"/>
    </source>
</evidence>
<accession>A0A635DM92</accession>
<feature type="signal peptide" evidence="9">
    <location>
        <begin position="1"/>
        <end position="24"/>
    </location>
</feature>
<sequence>MSFHHRVFKLSALSLALFSHLSFASTDSELNLDFLQGMGAIPSVLKSGSDFPAGQYYVDVIVNQENVGKARLSITPQEESANALCLSPEWLKAAGVPVRL</sequence>
<name>A0A635DM92_SALEN</name>
<dbReference type="GO" id="GO:0015473">
    <property type="term" value="F:fimbrial usher porin activity"/>
    <property type="evidence" value="ECO:0007669"/>
    <property type="project" value="InterPro"/>
</dbReference>
<evidence type="ECO:0000256" key="3">
    <source>
        <dbReference type="ARBA" id="ARBA00022448"/>
    </source>
</evidence>
<dbReference type="InterPro" id="IPR000015">
    <property type="entry name" value="Fimb_usher"/>
</dbReference>
<comment type="caution">
    <text evidence="12">The sequence shown here is derived from an EMBL/GenBank/DDBJ whole genome shotgun (WGS) entry which is preliminary data.</text>
</comment>
<dbReference type="GO" id="GO:0009297">
    <property type="term" value="P:pilus assembly"/>
    <property type="evidence" value="ECO:0007669"/>
    <property type="project" value="InterPro"/>
</dbReference>
<reference evidence="12" key="3">
    <citation type="submission" date="2019-01" db="EMBL/GenBank/DDBJ databases">
        <authorList>
            <consortium name="NCBI Pathogen Detection Project"/>
        </authorList>
    </citation>
    <scope>NUCLEOTIDE SEQUENCE</scope>
    <source>
        <strain evidence="12">Sam_cd6e01ed-f73a-4b90-a83d-ed311d184df9</strain>
    </source>
</reference>
<evidence type="ECO:0000256" key="6">
    <source>
        <dbReference type="ARBA" id="ARBA00022729"/>
    </source>
</evidence>
<evidence type="ECO:0000259" key="10">
    <source>
        <dbReference type="Pfam" id="PF13954"/>
    </source>
</evidence>
<evidence type="ECO:0000256" key="9">
    <source>
        <dbReference type="SAM" id="SignalP"/>
    </source>
</evidence>
<keyword evidence="3" id="KW-0813">Transport</keyword>
<evidence type="ECO:0000256" key="8">
    <source>
        <dbReference type="ARBA" id="ARBA00023237"/>
    </source>
</evidence>
<reference evidence="12" key="1">
    <citation type="journal article" date="2018" name="Genome Biol.">
        <title>SKESA: strategic k-mer extension for scrupulous assemblies.</title>
        <authorList>
            <person name="Souvorov A."/>
            <person name="Agarwala R."/>
            <person name="Lipman D.J."/>
        </authorList>
    </citation>
    <scope>NUCLEOTIDE SEQUENCE</scope>
    <source>
        <strain evidence="12">Sam_cd6e01ed-f73a-4b90-a83d-ed311d184df9</strain>
    </source>
</reference>
<gene>
    <name evidence="11" type="ORF">CB604_21515</name>
    <name evidence="12" type="ORF">G2351_22465</name>
</gene>
<dbReference type="PANTHER" id="PTHR30451">
    <property type="entry name" value="OUTER MEMBRANE USHER PROTEIN"/>
    <property type="match status" value="1"/>
</dbReference>
<dbReference type="EMBL" id="DAAQNI010000014">
    <property type="protein sequence ID" value="HAE0069517.1"/>
    <property type="molecule type" value="Genomic_DNA"/>
</dbReference>
<dbReference type="SUPFAM" id="SSF141729">
    <property type="entry name" value="FimD N-terminal domain-like"/>
    <property type="match status" value="1"/>
</dbReference>
<evidence type="ECO:0000256" key="1">
    <source>
        <dbReference type="ARBA" id="ARBA00004571"/>
    </source>
</evidence>
<comment type="subcellular location">
    <subcellularLocation>
        <location evidence="1">Cell outer membrane</location>
        <topology evidence="1">Multi-pass membrane protein</topology>
    </subcellularLocation>
</comment>
<feature type="domain" description="PapC N-terminal" evidence="10">
    <location>
        <begin position="31"/>
        <end position="97"/>
    </location>
</feature>
<keyword evidence="8" id="KW-0998">Cell outer membrane</keyword>
<dbReference type="Gene3D" id="3.10.20.410">
    <property type="match status" value="1"/>
</dbReference>
<dbReference type="InterPro" id="IPR037224">
    <property type="entry name" value="PapC_N_sf"/>
</dbReference>
<feature type="chain" id="PRO_5033866018" description="PapC N-terminal domain-containing protein" evidence="9">
    <location>
        <begin position="25"/>
        <end position="100"/>
    </location>
</feature>
<keyword evidence="5" id="KW-0812">Transmembrane</keyword>
<keyword evidence="6 9" id="KW-0732">Signal</keyword>
<dbReference type="InterPro" id="IPR025885">
    <property type="entry name" value="PapC_N"/>
</dbReference>
<evidence type="ECO:0000256" key="5">
    <source>
        <dbReference type="ARBA" id="ARBA00022692"/>
    </source>
</evidence>
<comment type="similarity">
    <text evidence="2">Belongs to the fimbrial export usher family.</text>
</comment>
<evidence type="ECO:0000256" key="4">
    <source>
        <dbReference type="ARBA" id="ARBA00022558"/>
    </source>
</evidence>
<organism evidence="12">
    <name type="scientific">Salmonella enteritidis</name>
    <dbReference type="NCBI Taxonomy" id="149539"/>
    <lineage>
        <taxon>Bacteria</taxon>
        <taxon>Pseudomonadati</taxon>
        <taxon>Pseudomonadota</taxon>
        <taxon>Gammaproteobacteria</taxon>
        <taxon>Enterobacterales</taxon>
        <taxon>Enterobacteriaceae</taxon>
        <taxon>Salmonella</taxon>
    </lineage>
</organism>
<dbReference type="AlphaFoldDB" id="A0A635DM92"/>
<proteinExistence type="inferred from homology"/>
<reference evidence="11" key="2">
    <citation type="submission" date="2018-07" db="EMBL/GenBank/DDBJ databases">
        <authorList>
            <person name="Ashton P.M."/>
            <person name="Dallman T."/>
            <person name="Nair S."/>
            <person name="De Pinna E."/>
            <person name="Peters T."/>
            <person name="Grant K."/>
        </authorList>
    </citation>
    <scope>NUCLEOTIDE SEQUENCE</scope>
    <source>
        <strain evidence="11">361772</strain>
    </source>
</reference>
<evidence type="ECO:0000313" key="12">
    <source>
        <dbReference type="EMBL" id="HAE0069517.1"/>
    </source>
</evidence>
<dbReference type="EMBL" id="AAMITS010000032">
    <property type="protein sequence ID" value="EDH7765043.1"/>
    <property type="molecule type" value="Genomic_DNA"/>
</dbReference>
<keyword evidence="4" id="KW-1029">Fimbrium biogenesis</keyword>